<protein>
    <recommendedName>
        <fullName evidence="6">S-adenosylmethionine:tRNA ribosyltransferase-isomerase</fullName>
    </recommendedName>
</protein>
<dbReference type="Gene3D" id="2.40.10.240">
    <property type="entry name" value="QueA-like"/>
    <property type="match status" value="1"/>
</dbReference>
<dbReference type="Pfam" id="PF02547">
    <property type="entry name" value="Queuosine_synth"/>
    <property type="match status" value="1"/>
</dbReference>
<dbReference type="PANTHER" id="PTHR30307:SF0">
    <property type="entry name" value="S-ADENOSYLMETHIONINE:TRNA RIBOSYLTRANSFERASE-ISOMERASE"/>
    <property type="match status" value="1"/>
</dbReference>
<keyword evidence="3" id="KW-0949">S-adenosyl-L-methionine</keyword>
<evidence type="ECO:0000256" key="1">
    <source>
        <dbReference type="ARBA" id="ARBA00022490"/>
    </source>
</evidence>
<dbReference type="InterPro" id="IPR042119">
    <property type="entry name" value="QueA_dom2"/>
</dbReference>
<gene>
    <name evidence="5" type="ORF">METZ01_LOCUS189602</name>
</gene>
<dbReference type="NCBIfam" id="NF001140">
    <property type="entry name" value="PRK00147.1"/>
    <property type="match status" value="1"/>
</dbReference>
<dbReference type="EMBL" id="UINC01038962">
    <property type="protein sequence ID" value="SVB36748.1"/>
    <property type="molecule type" value="Genomic_DNA"/>
</dbReference>
<proteinExistence type="inferred from homology"/>
<keyword evidence="2" id="KW-0808">Transferase</keyword>
<dbReference type="FunFam" id="2.40.10.240:FF:000002">
    <property type="entry name" value="S-adenosylmethionine:tRNA ribosyltransferase-isomerase"/>
    <property type="match status" value="1"/>
</dbReference>
<evidence type="ECO:0000256" key="3">
    <source>
        <dbReference type="ARBA" id="ARBA00022691"/>
    </source>
</evidence>
<reference evidence="5" key="1">
    <citation type="submission" date="2018-05" db="EMBL/GenBank/DDBJ databases">
        <authorList>
            <person name="Lanie J.A."/>
            <person name="Ng W.-L."/>
            <person name="Kazmierczak K.M."/>
            <person name="Andrzejewski T.M."/>
            <person name="Davidsen T.M."/>
            <person name="Wayne K.J."/>
            <person name="Tettelin H."/>
            <person name="Glass J.I."/>
            <person name="Rusch D."/>
            <person name="Podicherti R."/>
            <person name="Tsui H.-C.T."/>
            <person name="Winkler M.E."/>
        </authorList>
    </citation>
    <scope>NUCLEOTIDE SEQUENCE</scope>
</reference>
<organism evidence="5">
    <name type="scientific">marine metagenome</name>
    <dbReference type="NCBI Taxonomy" id="408172"/>
    <lineage>
        <taxon>unclassified sequences</taxon>
        <taxon>metagenomes</taxon>
        <taxon>ecological metagenomes</taxon>
    </lineage>
</organism>
<dbReference type="GO" id="GO:0008616">
    <property type="term" value="P:tRNA queuosine(34) biosynthetic process"/>
    <property type="evidence" value="ECO:0007669"/>
    <property type="project" value="UniProtKB-KW"/>
</dbReference>
<keyword evidence="4" id="KW-0671">Queuosine biosynthesis</keyword>
<dbReference type="PANTHER" id="PTHR30307">
    <property type="entry name" value="S-ADENOSYLMETHIONINE:TRNA RIBOSYLTRANSFERASE-ISOMERASE"/>
    <property type="match status" value="1"/>
</dbReference>
<accession>A0A382DEC8</accession>
<dbReference type="GO" id="GO:0051075">
    <property type="term" value="F:S-adenosylmethionine:tRNA ribosyltransferase-isomerase activity"/>
    <property type="evidence" value="ECO:0007669"/>
    <property type="project" value="TreeGrafter"/>
</dbReference>
<dbReference type="InterPro" id="IPR042118">
    <property type="entry name" value="QueA_dom1"/>
</dbReference>
<dbReference type="HAMAP" id="MF_00113">
    <property type="entry name" value="QueA"/>
    <property type="match status" value="1"/>
</dbReference>
<dbReference type="AlphaFoldDB" id="A0A382DEC8"/>
<evidence type="ECO:0008006" key="6">
    <source>
        <dbReference type="Google" id="ProtNLM"/>
    </source>
</evidence>
<name>A0A382DEC8_9ZZZZ</name>
<dbReference type="NCBIfam" id="TIGR00113">
    <property type="entry name" value="queA"/>
    <property type="match status" value="1"/>
</dbReference>
<evidence type="ECO:0000313" key="5">
    <source>
        <dbReference type="EMBL" id="SVB36748.1"/>
    </source>
</evidence>
<dbReference type="InterPro" id="IPR003699">
    <property type="entry name" value="QueA"/>
</dbReference>
<sequence>MFFGSVEKPPRLSEFELEVPEKLIAQDPCEKRDKCKLMVLNRAEQTVEHRQFKDVVDYFNKGDVLVMNNTRVYPARLYANKDKSGARVEVFLLRELADDLWEAMVKPARKVRIGNKLWFNDKISCDVIDNTVSGGRVLRFESDAESLYPFIEKVGHSPLPPYIDRESVPSDKKYYQTVYASERGSVAAPTAGIHFSKAVLNKMEKKGVKLAYVTLHIGLGTFRPIMVEDLTRHQMDSEYFHVPQETAEIINKAKSRKKLVGVVGTSTVRTLETVVVSGFQITSRKGWTDKFIYPPYEFKMCDKFITNLHQPKSTLMMLTAAFAKKDFILTAYKEAIKKKYRFYSYGDSMIII</sequence>
<evidence type="ECO:0000256" key="2">
    <source>
        <dbReference type="ARBA" id="ARBA00022679"/>
    </source>
</evidence>
<evidence type="ECO:0000256" key="4">
    <source>
        <dbReference type="ARBA" id="ARBA00022785"/>
    </source>
</evidence>
<dbReference type="InterPro" id="IPR036100">
    <property type="entry name" value="QueA_sf"/>
</dbReference>
<keyword evidence="1" id="KW-0963">Cytoplasm</keyword>
<dbReference type="Gene3D" id="3.40.1780.10">
    <property type="entry name" value="QueA-like"/>
    <property type="match status" value="1"/>
</dbReference>
<dbReference type="SUPFAM" id="SSF111337">
    <property type="entry name" value="QueA-like"/>
    <property type="match status" value="1"/>
</dbReference>